<dbReference type="AlphaFoldDB" id="A0AAV9XI68"/>
<feature type="compositionally biased region" description="Low complexity" evidence="1">
    <location>
        <begin position="209"/>
        <end position="235"/>
    </location>
</feature>
<feature type="compositionally biased region" description="Basic residues" evidence="1">
    <location>
        <begin position="1"/>
        <end position="17"/>
    </location>
</feature>
<keyword evidence="4" id="KW-1185">Reference proteome</keyword>
<name>A0AAV9XI68_9PEZI</name>
<gene>
    <name evidence="3" type="ORF">TWF694_007586</name>
</gene>
<reference evidence="3 4" key="1">
    <citation type="submission" date="2019-10" db="EMBL/GenBank/DDBJ databases">
        <authorList>
            <person name="Palmer J.M."/>
        </authorList>
    </citation>
    <scope>NUCLEOTIDE SEQUENCE [LARGE SCALE GENOMIC DNA]</scope>
    <source>
        <strain evidence="3 4">TWF694</strain>
    </source>
</reference>
<sequence>MVQRKRTAGTAAKRKSTRNQSTDPDVNTTKLATPEPHQEQTQPSPRKRSKTDNSTLKSNKDQDDTLLGEPTESFKAPVADATSLDNATQNTNALGSSQDPAKIPQPQLSLDIENIEKPNASPPDTTMRDESPTDEVSLKLEEVDIQTPRKVDQPVSVRAARSTRSRAKESTDVDITDELLAVATPGPTRRSTRAHKPKQIYDEEQVIDAAPQLKKPQPQKQSAKPKPTGKPAKTGVWSSQHLLTSKRSKIINAECNAIFNESTWGLFTDEEKEHLLSLLHPIDKEITIPDQDPSQPPPRIPSPLLWQNLNNDAFRSAFVELQDDLSTGAYEPAYVKKAEEALRQRLGPMADKVDDMKNKEFEEYWGQKQAVFFGDAGLSANITLYELCQQKMFKPGDIFEYKRSFQKTLVVEKICELVKVELSEDGPSARKRKDACTLTFRYPSGTSKFLAGNHDEDAPGEELSEKIQERDVTIQVNNLAQLEVAILDEDGTVKASDPEKYKQYPNANSWKQFMVRRNDEFLGSTFMMRQHYYEKSAAKQDVRF</sequence>
<feature type="domain" description="ASX DEUBAD" evidence="2">
    <location>
        <begin position="230"/>
        <end position="367"/>
    </location>
</feature>
<evidence type="ECO:0000259" key="2">
    <source>
        <dbReference type="Pfam" id="PF13919"/>
    </source>
</evidence>
<accession>A0AAV9XI68</accession>
<proteinExistence type="predicted"/>
<feature type="compositionally biased region" description="Polar residues" evidence="1">
    <location>
        <begin position="83"/>
        <end position="99"/>
    </location>
</feature>
<evidence type="ECO:0000313" key="4">
    <source>
        <dbReference type="Proteomes" id="UP001365542"/>
    </source>
</evidence>
<dbReference type="Proteomes" id="UP001365542">
    <property type="component" value="Unassembled WGS sequence"/>
</dbReference>
<dbReference type="InterPro" id="IPR028020">
    <property type="entry name" value="ASX_DEUBAD_dom"/>
</dbReference>
<feature type="compositionally biased region" description="Polar residues" evidence="1">
    <location>
        <begin position="18"/>
        <end position="31"/>
    </location>
</feature>
<feature type="region of interest" description="Disordered" evidence="1">
    <location>
        <begin position="1"/>
        <end position="239"/>
    </location>
</feature>
<feature type="compositionally biased region" description="Basic and acidic residues" evidence="1">
    <location>
        <begin position="126"/>
        <end position="152"/>
    </location>
</feature>
<dbReference type="Pfam" id="PF13919">
    <property type="entry name" value="ASXH"/>
    <property type="match status" value="1"/>
</dbReference>
<evidence type="ECO:0000313" key="3">
    <source>
        <dbReference type="EMBL" id="KAK6541805.1"/>
    </source>
</evidence>
<comment type="caution">
    <text evidence="3">The sequence shown here is derived from an EMBL/GenBank/DDBJ whole genome shotgun (WGS) entry which is preliminary data.</text>
</comment>
<evidence type="ECO:0000256" key="1">
    <source>
        <dbReference type="SAM" id="MobiDB-lite"/>
    </source>
</evidence>
<dbReference type="EMBL" id="JAVHJO010000003">
    <property type="protein sequence ID" value="KAK6541805.1"/>
    <property type="molecule type" value="Genomic_DNA"/>
</dbReference>
<organism evidence="3 4">
    <name type="scientific">Orbilia ellipsospora</name>
    <dbReference type="NCBI Taxonomy" id="2528407"/>
    <lineage>
        <taxon>Eukaryota</taxon>
        <taxon>Fungi</taxon>
        <taxon>Dikarya</taxon>
        <taxon>Ascomycota</taxon>
        <taxon>Pezizomycotina</taxon>
        <taxon>Orbiliomycetes</taxon>
        <taxon>Orbiliales</taxon>
        <taxon>Orbiliaceae</taxon>
        <taxon>Orbilia</taxon>
    </lineage>
</organism>
<protein>
    <recommendedName>
        <fullName evidence="2">ASX DEUBAD domain-containing protein</fullName>
    </recommendedName>
</protein>